<proteinExistence type="inferred from homology"/>
<dbReference type="InterPro" id="IPR030373">
    <property type="entry name" value="PABS_CS"/>
</dbReference>
<dbReference type="PROSITE" id="PS01330">
    <property type="entry name" value="PABS_1"/>
    <property type="match status" value="1"/>
</dbReference>
<evidence type="ECO:0000256" key="1">
    <source>
        <dbReference type="ARBA" id="ARBA00007867"/>
    </source>
</evidence>
<dbReference type="AlphaFoldDB" id="A0A6C0I694"/>
<accession>A0A6C0I694</accession>
<dbReference type="InterPro" id="IPR001045">
    <property type="entry name" value="Spermi_synthase"/>
</dbReference>
<name>A0A6C0I694_9ZZZZ</name>
<dbReference type="PANTHER" id="PTHR11558">
    <property type="entry name" value="SPERMIDINE/SPERMINE SYNTHASE"/>
    <property type="match status" value="1"/>
</dbReference>
<dbReference type="Gene3D" id="2.30.140.10">
    <property type="entry name" value="Spermidine synthase, tetramerisation domain"/>
    <property type="match status" value="1"/>
</dbReference>
<dbReference type="Gene3D" id="3.40.50.150">
    <property type="entry name" value="Vaccinia Virus protein VP39"/>
    <property type="match status" value="1"/>
</dbReference>
<protein>
    <recommendedName>
        <fullName evidence="3">PABS domain-containing protein</fullName>
    </recommendedName>
</protein>
<dbReference type="HAMAP" id="MF_00198">
    <property type="entry name" value="Spermidine_synth"/>
    <property type="match status" value="1"/>
</dbReference>
<dbReference type="Pfam" id="PF17284">
    <property type="entry name" value="Spermine_synt_N"/>
    <property type="match status" value="1"/>
</dbReference>
<dbReference type="InterPro" id="IPR035246">
    <property type="entry name" value="Spermidine_synt_N"/>
</dbReference>
<dbReference type="CDD" id="cd02440">
    <property type="entry name" value="AdoMet_MTases"/>
    <property type="match status" value="1"/>
</dbReference>
<organism evidence="4">
    <name type="scientific">viral metagenome</name>
    <dbReference type="NCBI Taxonomy" id="1070528"/>
    <lineage>
        <taxon>unclassified sequences</taxon>
        <taxon>metagenomes</taxon>
        <taxon>organismal metagenomes</taxon>
    </lineage>
</organism>
<feature type="domain" description="PABS" evidence="3">
    <location>
        <begin position="1"/>
        <end position="245"/>
    </location>
</feature>
<dbReference type="EMBL" id="MN740116">
    <property type="protein sequence ID" value="QHT88424.1"/>
    <property type="molecule type" value="Genomic_DNA"/>
</dbReference>
<dbReference type="PANTHER" id="PTHR11558:SF11">
    <property type="entry name" value="SPERMIDINE SYNTHASE"/>
    <property type="match status" value="1"/>
</dbReference>
<dbReference type="InterPro" id="IPR029063">
    <property type="entry name" value="SAM-dependent_MTases_sf"/>
</dbReference>
<evidence type="ECO:0000256" key="2">
    <source>
        <dbReference type="ARBA" id="ARBA00022679"/>
    </source>
</evidence>
<evidence type="ECO:0000313" key="4">
    <source>
        <dbReference type="EMBL" id="QHT88424.1"/>
    </source>
</evidence>
<dbReference type="InterPro" id="IPR037163">
    <property type="entry name" value="Spermidine_synt_N_sf"/>
</dbReference>
<dbReference type="SUPFAM" id="SSF53335">
    <property type="entry name" value="S-adenosyl-L-methionine-dependent methyltransferases"/>
    <property type="match status" value="1"/>
</dbReference>
<reference evidence="4" key="1">
    <citation type="journal article" date="2020" name="Nature">
        <title>Giant virus diversity and host interactions through global metagenomics.</title>
        <authorList>
            <person name="Schulz F."/>
            <person name="Roux S."/>
            <person name="Paez-Espino D."/>
            <person name="Jungbluth S."/>
            <person name="Walsh D.A."/>
            <person name="Denef V.J."/>
            <person name="McMahon K.D."/>
            <person name="Konstantinidis K.T."/>
            <person name="Eloe-Fadrosh E.A."/>
            <person name="Kyrpides N.C."/>
            <person name="Woyke T."/>
        </authorList>
    </citation>
    <scope>NUCLEOTIDE SEQUENCE</scope>
    <source>
        <strain evidence="4">GVMAG-M-3300023184-50</strain>
    </source>
</reference>
<comment type="similarity">
    <text evidence="1">Belongs to the spermidine/spermine synthase family.</text>
</comment>
<sequence>MSEKYQYGQKLSLQVKEILNSVHTKHSHVEYLETFNHGNVLIMDNEIQLSTLDEYRYHETLVHPVMKALSSFIDCPLNILILGGGDGCAAREVYKWGNVASVTIVDYDEHFVSEFGRGHLSALNKHVYSRDSLSYVPEDVRSFLRTTSKKYDFVIIDLPDPDSPEMFCLYTECILLVKNVLRDPGGISIHVGPALLNPNHENWDMISNFRDLLLHTFDRRNPSVALNTCYVPSFSNEWAFLNMVTNPDFLEADLPDEYHHVADKCRYWNPGCDYLLSADIREIYRRRL</sequence>
<dbReference type="InterPro" id="IPR030374">
    <property type="entry name" value="PABS"/>
</dbReference>
<dbReference type="GO" id="GO:0016740">
    <property type="term" value="F:transferase activity"/>
    <property type="evidence" value="ECO:0007669"/>
    <property type="project" value="UniProtKB-KW"/>
</dbReference>
<keyword evidence="2" id="KW-0808">Transferase</keyword>
<dbReference type="Pfam" id="PF01564">
    <property type="entry name" value="Spermine_synth"/>
    <property type="match status" value="1"/>
</dbReference>
<evidence type="ECO:0000259" key="3">
    <source>
        <dbReference type="PROSITE" id="PS51006"/>
    </source>
</evidence>
<dbReference type="PROSITE" id="PS51006">
    <property type="entry name" value="PABS_2"/>
    <property type="match status" value="1"/>
</dbReference>